<evidence type="ECO:0000313" key="9">
    <source>
        <dbReference type="Proteomes" id="UP000217895"/>
    </source>
</evidence>
<dbReference type="SUPFAM" id="SSF56112">
    <property type="entry name" value="Protein kinase-like (PK-like)"/>
    <property type="match status" value="1"/>
</dbReference>
<dbReference type="Pfam" id="PF01590">
    <property type="entry name" value="GAF"/>
    <property type="match status" value="1"/>
</dbReference>
<dbReference type="InterPro" id="IPR008271">
    <property type="entry name" value="Ser/Thr_kinase_AS"/>
</dbReference>
<proteinExistence type="predicted"/>
<comment type="catalytic activity">
    <reaction evidence="1">
        <text>ATP + protein L-histidine = ADP + protein N-phospho-L-histidine.</text>
        <dbReference type="EC" id="2.7.13.3"/>
    </reaction>
</comment>
<evidence type="ECO:0000259" key="7">
    <source>
        <dbReference type="PROSITE" id="PS50109"/>
    </source>
</evidence>
<dbReference type="GO" id="GO:0005524">
    <property type="term" value="F:ATP binding"/>
    <property type="evidence" value="ECO:0007669"/>
    <property type="project" value="InterPro"/>
</dbReference>
<evidence type="ECO:0000313" key="8">
    <source>
        <dbReference type="EMBL" id="BAY59668.1"/>
    </source>
</evidence>
<dbReference type="InterPro" id="IPR003594">
    <property type="entry name" value="HATPase_dom"/>
</dbReference>
<dbReference type="SUPFAM" id="SSF55781">
    <property type="entry name" value="GAF domain-like"/>
    <property type="match status" value="1"/>
</dbReference>
<dbReference type="Gene3D" id="3.40.50.300">
    <property type="entry name" value="P-loop containing nucleotide triphosphate hydrolases"/>
    <property type="match status" value="1"/>
</dbReference>
<dbReference type="GO" id="GO:0004674">
    <property type="term" value="F:protein serine/threonine kinase activity"/>
    <property type="evidence" value="ECO:0007669"/>
    <property type="project" value="UniProtKB-KW"/>
</dbReference>
<dbReference type="InterPro" id="IPR003018">
    <property type="entry name" value="GAF"/>
</dbReference>
<dbReference type="Gene3D" id="1.10.287.130">
    <property type="match status" value="1"/>
</dbReference>
<dbReference type="PROSITE" id="PS50109">
    <property type="entry name" value="HIS_KIN"/>
    <property type="match status" value="1"/>
</dbReference>
<dbReference type="SMART" id="SM00387">
    <property type="entry name" value="HATPase_c"/>
    <property type="match status" value="1"/>
</dbReference>
<dbReference type="SMART" id="SM00220">
    <property type="entry name" value="S_TKc"/>
    <property type="match status" value="1"/>
</dbReference>
<accession>A0A1Z4JSR6</accession>
<evidence type="ECO:0000256" key="5">
    <source>
        <dbReference type="SAM" id="Coils"/>
    </source>
</evidence>
<dbReference type="SMART" id="SM00065">
    <property type="entry name" value="GAF"/>
    <property type="match status" value="1"/>
</dbReference>
<dbReference type="Pfam" id="PF00069">
    <property type="entry name" value="Pkinase"/>
    <property type="match status" value="1"/>
</dbReference>
<dbReference type="InterPro" id="IPR011009">
    <property type="entry name" value="Kinase-like_dom_sf"/>
</dbReference>
<keyword evidence="8" id="KW-0723">Serine/threonine-protein kinase</keyword>
<dbReference type="InterPro" id="IPR053159">
    <property type="entry name" value="Hybrid_Histidine_Kinase"/>
</dbReference>
<dbReference type="InterPro" id="IPR041664">
    <property type="entry name" value="AAA_16"/>
</dbReference>
<keyword evidence="5" id="KW-0175">Coiled coil</keyword>
<keyword evidence="4" id="KW-0902">Two-component regulatory system</keyword>
<dbReference type="GO" id="GO:0004673">
    <property type="term" value="F:protein histidine kinase activity"/>
    <property type="evidence" value="ECO:0007669"/>
    <property type="project" value="UniProtKB-EC"/>
</dbReference>
<protein>
    <recommendedName>
        <fullName evidence="2">histidine kinase</fullName>
        <ecNumber evidence="2">2.7.13.3</ecNumber>
    </recommendedName>
</protein>
<dbReference type="Gene3D" id="3.30.565.10">
    <property type="entry name" value="Histidine kinase-like ATPase, C-terminal domain"/>
    <property type="match status" value="1"/>
</dbReference>
<dbReference type="Gene3D" id="3.30.450.40">
    <property type="match status" value="1"/>
</dbReference>
<dbReference type="Pfam" id="PF02518">
    <property type="entry name" value="HATPase_c"/>
    <property type="match status" value="1"/>
</dbReference>
<dbReference type="SUPFAM" id="SSF52540">
    <property type="entry name" value="P-loop containing nucleoside triphosphate hydrolases"/>
    <property type="match status" value="1"/>
</dbReference>
<dbReference type="InterPro" id="IPR004358">
    <property type="entry name" value="Sig_transdc_His_kin-like_C"/>
</dbReference>
<dbReference type="InterPro" id="IPR000719">
    <property type="entry name" value="Prot_kinase_dom"/>
</dbReference>
<organism evidence="8 9">
    <name type="scientific">Leptolyngbya boryana NIES-2135</name>
    <dbReference type="NCBI Taxonomy" id="1973484"/>
    <lineage>
        <taxon>Bacteria</taxon>
        <taxon>Bacillati</taxon>
        <taxon>Cyanobacteriota</taxon>
        <taxon>Cyanophyceae</taxon>
        <taxon>Leptolyngbyales</taxon>
        <taxon>Leptolyngbyaceae</taxon>
        <taxon>Leptolyngbya group</taxon>
        <taxon>Leptolyngbya</taxon>
    </lineage>
</organism>
<sequence>MVMLPGYEIVEKIYESSKTMVYRGVRSNDQKPVVIKALKNQYPTPREIAVFRKQYSLANHLGILGIVRPYSLENYENQWALVLEDFGAISLRDYCKTHSLSLKDFLSIAIQTTQILGELHRNRIIHKDLKPANLLINSTTGQIKITDFSIASILPKENQALISPNGLEGTLPYLSPEQTGRMNRGIDYRSDFYSLGVTFYQLLTQQLPFISNDPLELVHCHLAKQPISPAELNSAIPVPLSNIVMKLMAKMAEDRYQSATGLLHDLEVCQQQFQLHNTIEAFLLGQQDFCDRLSIPEKLYGRETEVAQLLTAFDRVAQSGFSEFLLVSGYSGIGKSSLVQEVYKPIVQRRGYFIAGKFDQLQRNVPYSAIASAFGSLVQQLLTESELQLRQWQEELAIALGSNGQVIVDVIPELEQIIGKQPEIAALNPTEAQNRFNRVFQNFIRVFCQPEHPLVIFLDDLQWADSATLRLIKLLLTDSQTHHLFLIGAFRDNEVNATHPLTLLLEGLQFQAFPIYQVTLKPLSSAHVTQLISDTLRTHEVSPFVDLLMRKTNGNPFFINEFLKTLYQDELLRFDFYKNSWQWNLKEIETLNSTDNVVELLVDRLRKLPDATQQVIQFAACIGNRFDLKTLSIVLQPSTLETTAQALSIAVQQGLIVPLSALEIVQSDTTEPILVSDRYKFLHDRVQQAAYALIDDREKQSVHLQIGKLLYANYSESSEQLFELVGHFNLGQALITQADEKTQLAHLNIQAAIKAKQAAAYSFAQACLIHAQNHLTETAWSEHYELMFTLHREQAEIEYLLGNFEQSERLIEMTLKQAKSALEKAEIYQLLIVLYTMQGKYQPAIETGRVALSSFEIDIPESELYKAFEDELAIAKTQLAQQKIPALLDQPEMMIPEKRAAARLLTTLGAPTYFSNHDLWLICVMKLVNLSLKHGVISESTYGYSEYGLILGSMLGDYRAGYQFGQLSLKVSERFNNQAEKCKGCVVVGGSVNHWIRPLKEDAEIFMEGYQAGLESGELQFAGYNIAHQVINLFYQGADLDSLQDKLLNYLAFTEQTQNQLAKDMLLACQLIFHSLQECDVRQCKFVTKELSETEYLAACEARSSFAAIGFFKILKAQVLYLYGCFEDAHHVIGQARHLLNYLPGCISLAEFIFYDSLILTSLYLTASELQKSEYWQQIITNQQQMEIWSATCPENFRHQYLLVEAEIARLQNDSMTAIDLYDEAIALAKTNGFVQDSALANELSAKFWITTGKEKLAQIYWIEAYHLYQSWGASTKVADLEQHYPHLLVLGNSSVELSHIADETLSITHISSTSTSSTQILDLSTILKASQAISQEIQLDRLLESLLKVILESAGAERGAILLPEEDHWNIAVQGNSDHTDVILQPLTEEMLSLSIVQYAARTQQRLVIHDATKEPICAADPYVLTHQPKSILCFPIAHKSKLSGIIYLENEQTTEAFSRDRLKVLSLLSTQIAISLENATLYQTLQASEARERERAQQLEKSLQDLQNTQAQLIQTEKISSLGQLVAGVAHEVNNPVGFIAGNLNHTKQAVEDLIGLVQLYREALPQPGKEIENEIDAIDLDFLIADLPQMISSMKLGTDRIREIMQSLRNYSRMDGSEKQLADLHKGIDSTLMILSHRLKATPEHPAIQVIKDYGDLPEVPCFAGQLNQVFMNLIANAIDALEEANRGKSYSELEVNPNCITIQTSIENNDAVIRIKDNGAGMPYEVQQRIFEAFFTTKPEGKGTGLGLPICYQIVREKHGGQLSAVSAIGEGTEFVIQIPIHS</sequence>
<dbReference type="Pfam" id="PF13191">
    <property type="entry name" value="AAA_16"/>
    <property type="match status" value="1"/>
</dbReference>
<dbReference type="Proteomes" id="UP000217895">
    <property type="component" value="Plasmid Plasmid2 dna"/>
</dbReference>
<dbReference type="InterPro" id="IPR036890">
    <property type="entry name" value="HATPase_C_sf"/>
</dbReference>
<keyword evidence="3 8" id="KW-0808">Transferase</keyword>
<dbReference type="EMBL" id="AP018205">
    <property type="protein sequence ID" value="BAY59668.1"/>
    <property type="molecule type" value="Genomic_DNA"/>
</dbReference>
<keyword evidence="9" id="KW-1185">Reference proteome</keyword>
<geneLocation type="plasmid" evidence="8">
    <name>plasmid2</name>
</geneLocation>
<dbReference type="Pfam" id="PF25503">
    <property type="entry name" value="TPR_CHK1"/>
    <property type="match status" value="1"/>
</dbReference>
<dbReference type="InterPro" id="IPR029016">
    <property type="entry name" value="GAF-like_dom_sf"/>
</dbReference>
<dbReference type="PROSITE" id="PS50011">
    <property type="entry name" value="PROTEIN_KINASE_DOM"/>
    <property type="match status" value="1"/>
</dbReference>
<evidence type="ECO:0000256" key="1">
    <source>
        <dbReference type="ARBA" id="ARBA00000085"/>
    </source>
</evidence>
<evidence type="ECO:0000256" key="2">
    <source>
        <dbReference type="ARBA" id="ARBA00012438"/>
    </source>
</evidence>
<evidence type="ECO:0000259" key="6">
    <source>
        <dbReference type="PROSITE" id="PS50011"/>
    </source>
</evidence>
<reference evidence="8 9" key="1">
    <citation type="submission" date="2017-06" db="EMBL/GenBank/DDBJ databases">
        <title>Genome sequencing of cyanobaciteial culture collection at National Institute for Environmental Studies (NIES).</title>
        <authorList>
            <person name="Hirose Y."/>
            <person name="Shimura Y."/>
            <person name="Fujisawa T."/>
            <person name="Nakamura Y."/>
            <person name="Kawachi M."/>
        </authorList>
    </citation>
    <scope>NUCLEOTIDE SEQUENCE [LARGE SCALE GENOMIC DNA]</scope>
    <source>
        <strain evidence="8 9">NIES-2135</strain>
        <plasmid evidence="9">Plasmid Plasmid2 dna</plasmid>
    </source>
</reference>
<keyword evidence="8" id="KW-0614">Plasmid</keyword>
<evidence type="ECO:0000256" key="3">
    <source>
        <dbReference type="ARBA" id="ARBA00022777"/>
    </source>
</evidence>
<feature type="coiled-coil region" evidence="5">
    <location>
        <begin position="1484"/>
        <end position="1521"/>
    </location>
</feature>
<dbReference type="InterPro" id="IPR027417">
    <property type="entry name" value="P-loop_NTPase"/>
</dbReference>
<dbReference type="EC" id="2.7.13.3" evidence="2"/>
<evidence type="ECO:0000256" key="4">
    <source>
        <dbReference type="ARBA" id="ARBA00023012"/>
    </source>
</evidence>
<dbReference type="PANTHER" id="PTHR43642">
    <property type="entry name" value="HYBRID SIGNAL TRANSDUCTION HISTIDINE KINASE G"/>
    <property type="match status" value="1"/>
</dbReference>
<feature type="domain" description="Protein kinase" evidence="6">
    <location>
        <begin position="7"/>
        <end position="267"/>
    </location>
</feature>
<feature type="domain" description="Histidine kinase" evidence="7">
    <location>
        <begin position="1530"/>
        <end position="1787"/>
    </location>
</feature>
<dbReference type="PANTHER" id="PTHR43642:SF1">
    <property type="entry name" value="HYBRID SIGNAL TRANSDUCTION HISTIDINE KINASE G"/>
    <property type="match status" value="1"/>
</dbReference>
<dbReference type="InterPro" id="IPR005467">
    <property type="entry name" value="His_kinase_dom"/>
</dbReference>
<gene>
    <name evidence="8" type="ORF">NIES2135_65450</name>
</gene>
<dbReference type="CDD" id="cd14014">
    <property type="entry name" value="STKc_PknB_like"/>
    <property type="match status" value="1"/>
</dbReference>
<keyword evidence="3 8" id="KW-0418">Kinase</keyword>
<dbReference type="SUPFAM" id="SSF55874">
    <property type="entry name" value="ATPase domain of HSP90 chaperone/DNA topoisomerase II/histidine kinase"/>
    <property type="match status" value="1"/>
</dbReference>
<dbReference type="PRINTS" id="PR00344">
    <property type="entry name" value="BCTRLSENSOR"/>
</dbReference>
<dbReference type="GO" id="GO:0000160">
    <property type="term" value="P:phosphorelay signal transduction system"/>
    <property type="evidence" value="ECO:0007669"/>
    <property type="project" value="UniProtKB-KW"/>
</dbReference>
<dbReference type="Gene3D" id="1.10.510.10">
    <property type="entry name" value="Transferase(Phosphotransferase) domain 1"/>
    <property type="match status" value="1"/>
</dbReference>
<name>A0A1Z4JSR6_LEPBY</name>
<dbReference type="PROSITE" id="PS00108">
    <property type="entry name" value="PROTEIN_KINASE_ST"/>
    <property type="match status" value="1"/>
</dbReference>